<feature type="compositionally biased region" description="Low complexity" evidence="1">
    <location>
        <begin position="424"/>
        <end position="435"/>
    </location>
</feature>
<organism evidence="2 3">
    <name type="scientific">Meganyctiphanes norvegica</name>
    <name type="common">Northern krill</name>
    <name type="synonym">Thysanopoda norvegica</name>
    <dbReference type="NCBI Taxonomy" id="48144"/>
    <lineage>
        <taxon>Eukaryota</taxon>
        <taxon>Metazoa</taxon>
        <taxon>Ecdysozoa</taxon>
        <taxon>Arthropoda</taxon>
        <taxon>Crustacea</taxon>
        <taxon>Multicrustacea</taxon>
        <taxon>Malacostraca</taxon>
        <taxon>Eumalacostraca</taxon>
        <taxon>Eucarida</taxon>
        <taxon>Euphausiacea</taxon>
        <taxon>Euphausiidae</taxon>
        <taxon>Meganyctiphanes</taxon>
    </lineage>
</organism>
<feature type="compositionally biased region" description="Pro residues" evidence="1">
    <location>
        <begin position="317"/>
        <end position="332"/>
    </location>
</feature>
<feature type="compositionally biased region" description="Polar residues" evidence="1">
    <location>
        <begin position="341"/>
        <end position="358"/>
    </location>
</feature>
<feature type="compositionally biased region" description="Low complexity" evidence="1">
    <location>
        <begin position="76"/>
        <end position="92"/>
    </location>
</feature>
<feature type="compositionally biased region" description="Basic and acidic residues" evidence="1">
    <location>
        <begin position="737"/>
        <end position="768"/>
    </location>
</feature>
<feature type="region of interest" description="Disordered" evidence="1">
    <location>
        <begin position="214"/>
        <end position="779"/>
    </location>
</feature>
<proteinExistence type="predicted"/>
<feature type="compositionally biased region" description="Gly residues" evidence="1">
    <location>
        <begin position="228"/>
        <end position="245"/>
    </location>
</feature>
<feature type="compositionally biased region" description="Basic and acidic residues" evidence="1">
    <location>
        <begin position="250"/>
        <end position="259"/>
    </location>
</feature>
<feature type="compositionally biased region" description="Basic and acidic residues" evidence="1">
    <location>
        <begin position="440"/>
        <end position="478"/>
    </location>
</feature>
<dbReference type="Proteomes" id="UP001497623">
    <property type="component" value="Unassembled WGS sequence"/>
</dbReference>
<feature type="region of interest" description="Disordered" evidence="1">
    <location>
        <begin position="1"/>
        <end position="128"/>
    </location>
</feature>
<keyword evidence="3" id="KW-1185">Reference proteome</keyword>
<reference evidence="2 3" key="1">
    <citation type="submission" date="2024-05" db="EMBL/GenBank/DDBJ databases">
        <authorList>
            <person name="Wallberg A."/>
        </authorList>
    </citation>
    <scope>NUCLEOTIDE SEQUENCE [LARGE SCALE GENOMIC DNA]</scope>
</reference>
<feature type="compositionally biased region" description="Basic residues" evidence="1">
    <location>
        <begin position="561"/>
        <end position="573"/>
    </location>
</feature>
<evidence type="ECO:0000313" key="3">
    <source>
        <dbReference type="Proteomes" id="UP001497623"/>
    </source>
</evidence>
<feature type="compositionally biased region" description="Basic and acidic residues" evidence="1">
    <location>
        <begin position="413"/>
        <end position="423"/>
    </location>
</feature>
<feature type="compositionally biased region" description="Basic and acidic residues" evidence="1">
    <location>
        <begin position="525"/>
        <end position="552"/>
    </location>
</feature>
<dbReference type="EMBL" id="CAXKWB010011176">
    <property type="protein sequence ID" value="CAL4100301.1"/>
    <property type="molecule type" value="Genomic_DNA"/>
</dbReference>
<evidence type="ECO:0000256" key="1">
    <source>
        <dbReference type="SAM" id="MobiDB-lite"/>
    </source>
</evidence>
<feature type="compositionally biased region" description="Pro residues" evidence="1">
    <location>
        <begin position="365"/>
        <end position="397"/>
    </location>
</feature>
<feature type="compositionally biased region" description="Basic and acidic residues" evidence="1">
    <location>
        <begin position="684"/>
        <end position="694"/>
    </location>
</feature>
<feature type="compositionally biased region" description="Low complexity" evidence="1">
    <location>
        <begin position="42"/>
        <end position="53"/>
    </location>
</feature>
<dbReference type="AlphaFoldDB" id="A0AAV2QTJ6"/>
<comment type="caution">
    <text evidence="2">The sequence shown here is derived from an EMBL/GenBank/DDBJ whole genome shotgun (WGS) entry which is preliminary data.</text>
</comment>
<protein>
    <submittedName>
        <fullName evidence="2">Uncharacterized protein</fullName>
    </submittedName>
</protein>
<name>A0AAV2QTJ6_MEGNR</name>
<gene>
    <name evidence="2" type="ORF">MNOR_LOCUS16762</name>
</gene>
<feature type="compositionally biased region" description="Polar residues" evidence="1">
    <location>
        <begin position="769"/>
        <end position="779"/>
    </location>
</feature>
<evidence type="ECO:0000313" key="2">
    <source>
        <dbReference type="EMBL" id="CAL4100301.1"/>
    </source>
</evidence>
<feature type="compositionally biased region" description="Low complexity" evidence="1">
    <location>
        <begin position="110"/>
        <end position="119"/>
    </location>
</feature>
<sequence length="779" mass="87041">MSSSYSSRPRTPPGPPPSSSSHRKSRDKNSSSGGRSHRARDSSSGRASSSSGSKMPPPQTGGIYSYSSAPEKLHKSSYPLSSPKSSASYASDKYIKSNAVRKSSEKVSSSDKYSVSKSDPYMADSKPRILSSTSSYVSDHYLGKEVYPPSRYPPESKGVPIYPEKFRSASDNYSDGNYSSVNNKKYYDSYDSYGGKTSHYPKMDGDPYYSGGSRSGYGAYGAYDEPAGAGGGYGGDKMGGGGGGRLRAAYPEDERKSYRDYSPPPIRSTRSPLGNRSGTRYNDYGHFSPPPQTSERLNRYVIGDSVVYGDKEYYPNLRPPSPRGRPPSPPTQPMGRIYSRYSDNSPRRSYSNSISGRSPLSGVPRTPPYRSPSPLTRRPPSPARRPPSPPSRRPPSPDNSYLRAPPRSSQDASYERSRVKDSYKSTSKNRVSSSSPRRMLPREPTHTDRHHSDGGKSLKEKESKRELDKRSRDRDRNNKHIPTSSPAFRNSSVPRKKDSQVAISQSKDRVDIRNNKRARPPVIRNGREESSRDRKDDTSRERDKPRRIEDRLGPNPNSVGNHRRSPVRGRVARRANSPTRDKKRGRRPDDLRLWIESRKNESGSKRPLSPNRSRLPAAKRLGRAGDRNAQPGNKRARIDPKKRLGNKGRRKGLLMNRRNKILKKYGKLNAAKRGARGDGGGYAKNKDNKDDGNRGKIGSSGSNRRFVHKPPTRNISRVNLLPVKPRVLKKPVQKLLQDPKENEKRKSEERQSSHTAKEFSPSIKEDKQSNSNREVATEK</sequence>
<feature type="compositionally biased region" description="Basic residues" evidence="1">
    <location>
        <begin position="643"/>
        <end position="666"/>
    </location>
</feature>
<feature type="compositionally biased region" description="Basic and acidic residues" evidence="1">
    <location>
        <begin position="587"/>
        <end position="604"/>
    </location>
</feature>
<feature type="compositionally biased region" description="Polar residues" evidence="1">
    <location>
        <begin position="268"/>
        <end position="280"/>
    </location>
</feature>
<accession>A0AAV2QTJ6</accession>
<feature type="compositionally biased region" description="Polar residues" evidence="1">
    <location>
        <begin position="480"/>
        <end position="493"/>
    </location>
</feature>